<dbReference type="InterPro" id="IPR036439">
    <property type="entry name" value="Dockerin_dom_sf"/>
</dbReference>
<feature type="domain" description="Fibronectin type-III" evidence="12">
    <location>
        <begin position="643"/>
        <end position="735"/>
    </location>
</feature>
<keyword evidence="4" id="KW-0732">Signal</keyword>
<evidence type="ECO:0000313" key="15">
    <source>
        <dbReference type="Proteomes" id="UP000292958"/>
    </source>
</evidence>
<dbReference type="Gene3D" id="1.10.1330.10">
    <property type="entry name" value="Dockerin domain"/>
    <property type="match status" value="1"/>
</dbReference>
<dbReference type="PANTHER" id="PTHR13460">
    <property type="match status" value="1"/>
</dbReference>
<dbReference type="InterPro" id="IPR003961">
    <property type="entry name" value="FN3_dom"/>
</dbReference>
<keyword evidence="6 11" id="KW-1133">Transmembrane helix</keyword>
<dbReference type="InterPro" id="IPR013320">
    <property type="entry name" value="ConA-like_dom_sf"/>
</dbReference>
<name>A0A4Q7Y0N7_9BACT</name>
<dbReference type="InterPro" id="IPR006558">
    <property type="entry name" value="LamG-like"/>
</dbReference>
<accession>A0A4Q7Y0N7</accession>
<dbReference type="InterPro" id="IPR036116">
    <property type="entry name" value="FN3_sf"/>
</dbReference>
<comment type="subcellular location">
    <subcellularLocation>
        <location evidence="1">Endoplasmic reticulum membrane</location>
        <topology evidence="1">Single-pass type I membrane protein</topology>
    </subcellularLocation>
</comment>
<feature type="transmembrane region" description="Helical" evidence="11">
    <location>
        <begin position="37"/>
        <end position="58"/>
    </location>
</feature>
<keyword evidence="9" id="KW-0325">Glycoprotein</keyword>
<evidence type="ECO:0000256" key="4">
    <source>
        <dbReference type="ARBA" id="ARBA00022729"/>
    </source>
</evidence>
<evidence type="ECO:0000256" key="2">
    <source>
        <dbReference type="ARBA" id="ARBA00009141"/>
    </source>
</evidence>
<dbReference type="GO" id="GO:0000272">
    <property type="term" value="P:polysaccharide catabolic process"/>
    <property type="evidence" value="ECO:0007669"/>
    <property type="project" value="InterPro"/>
</dbReference>
<dbReference type="InterPro" id="IPR011047">
    <property type="entry name" value="Quinoprotein_ADH-like_sf"/>
</dbReference>
<gene>
    <name evidence="14" type="ORF">BDD14_6165</name>
</gene>
<feature type="domain" description="Fibronectin type-III" evidence="12">
    <location>
        <begin position="1534"/>
        <end position="1624"/>
    </location>
</feature>
<feature type="domain" description="Dockerin" evidence="13">
    <location>
        <begin position="1066"/>
        <end position="1130"/>
    </location>
</feature>
<dbReference type="InterPro" id="IPR021720">
    <property type="entry name" value="Malectin_dom"/>
</dbReference>
<evidence type="ECO:0000256" key="5">
    <source>
        <dbReference type="ARBA" id="ARBA00022824"/>
    </source>
</evidence>
<dbReference type="Pfam" id="PF11721">
    <property type="entry name" value="Malectin"/>
    <property type="match status" value="3"/>
</dbReference>
<evidence type="ECO:0000313" key="14">
    <source>
        <dbReference type="EMBL" id="RZU29581.1"/>
    </source>
</evidence>
<dbReference type="CDD" id="cd14254">
    <property type="entry name" value="Dockerin_II"/>
    <property type="match status" value="1"/>
</dbReference>
<evidence type="ECO:0000259" key="13">
    <source>
        <dbReference type="PROSITE" id="PS51766"/>
    </source>
</evidence>
<dbReference type="SUPFAM" id="SSF49899">
    <property type="entry name" value="Concanavalin A-like lectins/glucanases"/>
    <property type="match status" value="1"/>
</dbReference>
<keyword evidence="7 11" id="KW-0472">Membrane</keyword>
<protein>
    <submittedName>
        <fullName evidence="14">Fibronectin type III domain protein</fullName>
    </submittedName>
</protein>
<dbReference type="SUPFAM" id="SSF63446">
    <property type="entry name" value="Type I dockerin domain"/>
    <property type="match status" value="1"/>
</dbReference>
<dbReference type="InterPro" id="IPR013783">
    <property type="entry name" value="Ig-like_fold"/>
</dbReference>
<keyword evidence="3 11" id="KW-0812">Transmembrane</keyword>
<comment type="caution">
    <text evidence="14">The sequence shown here is derived from an EMBL/GenBank/DDBJ whole genome shotgun (WGS) entry which is preliminary data.</text>
</comment>
<dbReference type="EMBL" id="SHKW01000007">
    <property type="protein sequence ID" value="RZU29581.1"/>
    <property type="molecule type" value="Genomic_DNA"/>
</dbReference>
<dbReference type="GO" id="GO:0030246">
    <property type="term" value="F:carbohydrate binding"/>
    <property type="evidence" value="ECO:0007669"/>
    <property type="project" value="InterPro"/>
</dbReference>
<evidence type="ECO:0000259" key="12">
    <source>
        <dbReference type="PROSITE" id="PS50853"/>
    </source>
</evidence>
<dbReference type="PROSITE" id="PS51766">
    <property type="entry name" value="DOCKERIN"/>
    <property type="match status" value="1"/>
</dbReference>
<evidence type="ECO:0000256" key="9">
    <source>
        <dbReference type="ARBA" id="ARBA00023180"/>
    </source>
</evidence>
<dbReference type="PROSITE" id="PS50853">
    <property type="entry name" value="FN3"/>
    <property type="match status" value="3"/>
</dbReference>
<dbReference type="SMART" id="SM00560">
    <property type="entry name" value="LamGL"/>
    <property type="match status" value="1"/>
</dbReference>
<evidence type="ECO:0000256" key="10">
    <source>
        <dbReference type="ARBA" id="ARBA00023277"/>
    </source>
</evidence>
<evidence type="ECO:0000256" key="7">
    <source>
        <dbReference type="ARBA" id="ARBA00023136"/>
    </source>
</evidence>
<keyword evidence="5" id="KW-0256">Endoplasmic reticulum</keyword>
<dbReference type="SUPFAM" id="SSF50998">
    <property type="entry name" value="Quinoprotein alcohol dehydrogenase-like"/>
    <property type="match status" value="1"/>
</dbReference>
<dbReference type="GO" id="GO:0016020">
    <property type="term" value="C:membrane"/>
    <property type="evidence" value="ECO:0007669"/>
    <property type="project" value="TreeGrafter"/>
</dbReference>
<dbReference type="InterPro" id="IPR016134">
    <property type="entry name" value="Dockerin_dom"/>
</dbReference>
<dbReference type="InterPro" id="IPR039155">
    <property type="entry name" value="MLEC"/>
</dbReference>
<evidence type="ECO:0000256" key="6">
    <source>
        <dbReference type="ARBA" id="ARBA00022989"/>
    </source>
</evidence>
<dbReference type="OrthoDB" id="52286at2"/>
<comment type="similarity">
    <text evidence="2">Belongs to the malectin family.</text>
</comment>
<feature type="domain" description="Fibronectin type-III" evidence="12">
    <location>
        <begin position="1129"/>
        <end position="1218"/>
    </location>
</feature>
<evidence type="ECO:0000256" key="8">
    <source>
        <dbReference type="ARBA" id="ARBA00023157"/>
    </source>
</evidence>
<evidence type="ECO:0000256" key="11">
    <source>
        <dbReference type="SAM" id="Phobius"/>
    </source>
</evidence>
<reference evidence="14 15" key="1">
    <citation type="submission" date="2019-02" db="EMBL/GenBank/DDBJ databases">
        <title>Genomic Encyclopedia of Archaeal and Bacterial Type Strains, Phase II (KMG-II): from individual species to whole genera.</title>
        <authorList>
            <person name="Goeker M."/>
        </authorList>
    </citation>
    <scope>NUCLEOTIDE SEQUENCE [LARGE SCALE GENOMIC DNA]</scope>
    <source>
        <strain evidence="14 15">DSM 18101</strain>
    </source>
</reference>
<proteinExistence type="inferred from homology"/>
<sequence length="1778" mass="185089">MRDERCRGKWFVQKVAILRSYHSVSVFQIERKRLLRLPFGTFRLTLVLLCVLSAPLLAQDVTMWKVDPQHTGLNSQETILTPALVADPTKFARLFFQKLDGQVYGAPLFMSAATLNKLPGSFSDGKSHNVVYVVTQHDSVYAFDGDADPLGANASGNDSAPLWHTSFLKPDPALGTPTTVPSSDAAGNDISPEFGISTTPVIDPVSGTLYVVSLLKFPGQPLNNLYRQELHALDLKTGLDKVPPFILDASLTFEGFAISDSSATDHDPVTAPTGQIPFAPLHEHLRSAMTFDPKNNIVYLAYASHSDESRYYGLVLGFDGSTLKLTHSFVTTPNGTTPLDGATHGGANKGGGKGGIWQGGASVALDENQNILFVTGNGVFDQDPTTGSMDWGETALKLPAAMDGQQQLHLTLNDTNSYFTPSNWATLNHGGGTIPGDSDLGAGGPLLLPVQPGEHPHLMMFGGKAGVWYLVDRDVLGGLRTDDAQVIQEVPEPRAPQLTLTPSYFNGAVYYASSGSPMERRKLVFDTVDNVMTLETTPTIGTGGNINAKGSSPFITANGTANGIVWAIDGNLRAYDANTMQFLTTGFNGDISAPDGSGRCQTTKFNTLAVANGHAYYTCYSGVSQGFLVVAGLKGTAAAVPAAPSALSAETASSTSINLSWTNNASTDPSLAGFHVFRATNANGPFTLLSLSAQGTDFSDSTVSPNTQYFYRVTAFNGAGDSSPSNTASATTFPTYTQSGLVGFWPMEDATGSTVTDATGSGHSGLAAGEALYTPTGYINGGWNFHGTKIADNITVQDSPDLDFSATQSFTLSTWVRVDALTGVEQPIILKSANNGNVYGLLVNGANQFAMRGPAGDVAGPAVTHAAWTHVAMVQNGTAGTRTLYVNGQAVAQGAAQAADGPGTLEWGEEDLPAGSDQVEFGFQGAIDETRLYNQALSASQIADLLPVTLLDASSILAPNTPDQFGTTLFPSKVLATEARIGNTAQSYAVVAHFAKAVTGISASLTQQNGAQAQAVVGTPVYDSSRTTVSIPLTGLANSQQLNLHLSGILAADQSSVVPGTADIAFRVLEGDVNSDGVIDNNDLTLESSIVTGAAVLPSNAPFDINGDGVLNQADVTLLSGQTPGGQTPPAAPANLAATVGASDVALSWSASTNAISYTLFRGTAAGNETELMENLTGTQFTDNNVIPGTTYFYKVEAVNGAGTSSFSNEVQAAVPGNSQPSGNAVVQIDSGSTTAVGSFAADEFVNGGGVTPNVGVPIDTSKAQNPAPMEVYQTNRFGNFTYTIPNLSSGTAYILRLHFAETFWGQASSRLFNIMVNGQAVQSNLDIFAAAGGKDIAISIDYPVTAQNGQVVVTFQTVRDNALVSGVELLNTATPAPVTSIYQVDTGSSVPVSTFSADSFFSGGTTSKTNDTITTTGVKNAAPAAVYQSNRFGSSTYTFTGLKTGSQYTIRSHFAETFWSAAGARLFNILINGQVAQPSYDIFAAAGGKDIATTLDLPATAQNGQITVQYKTVKDNAMVSGIEVIGDGSMMPAPNPPASLHAAAGVGQVSLTWAPSPTGTYSVFRGNAAGAEAATPIATGLTGTSFIDKNLSNGQTVFYTVRVVSTTGTSTASNEASATPGAAIAGLPVYQIAAGSSTAVEPFQADTFFAGGNASGGAGTADLSAVISPAPAAVYQQERSGGTITYTLPNLAVGTSYTLRLHFNEFFWKQVGQRVFNVTVNGNVVLPNFDIIAAAGAPETAIVEQFTVQPDQNGNITITLSGATADQPKITALELYR</sequence>
<dbReference type="Gene3D" id="2.60.120.430">
    <property type="entry name" value="Galactose-binding lectin"/>
    <property type="match status" value="3"/>
</dbReference>
<keyword evidence="10" id="KW-0119">Carbohydrate metabolism</keyword>
<dbReference type="Proteomes" id="UP000292958">
    <property type="component" value="Unassembled WGS sequence"/>
</dbReference>
<dbReference type="CDD" id="cd00063">
    <property type="entry name" value="FN3"/>
    <property type="match status" value="2"/>
</dbReference>
<organism evidence="14 15">
    <name type="scientific">Edaphobacter modestus</name>
    <dbReference type="NCBI Taxonomy" id="388466"/>
    <lineage>
        <taxon>Bacteria</taxon>
        <taxon>Pseudomonadati</taxon>
        <taxon>Acidobacteriota</taxon>
        <taxon>Terriglobia</taxon>
        <taxon>Terriglobales</taxon>
        <taxon>Acidobacteriaceae</taxon>
        <taxon>Edaphobacter</taxon>
    </lineage>
</organism>
<dbReference type="Gene3D" id="2.60.40.10">
    <property type="entry name" value="Immunoglobulins"/>
    <property type="match status" value="3"/>
</dbReference>
<evidence type="ECO:0000256" key="3">
    <source>
        <dbReference type="ARBA" id="ARBA00022692"/>
    </source>
</evidence>
<dbReference type="SMART" id="SM00060">
    <property type="entry name" value="FN3"/>
    <property type="match status" value="3"/>
</dbReference>
<dbReference type="Pfam" id="PF00041">
    <property type="entry name" value="fn3"/>
    <property type="match status" value="2"/>
</dbReference>
<dbReference type="Gene3D" id="2.60.120.200">
    <property type="match status" value="1"/>
</dbReference>
<dbReference type="PANTHER" id="PTHR13460:SF0">
    <property type="entry name" value="MALECTIN"/>
    <property type="match status" value="1"/>
</dbReference>
<keyword evidence="8" id="KW-1015">Disulfide bond</keyword>
<dbReference type="SUPFAM" id="SSF49265">
    <property type="entry name" value="Fibronectin type III"/>
    <property type="match status" value="3"/>
</dbReference>
<evidence type="ECO:0000256" key="1">
    <source>
        <dbReference type="ARBA" id="ARBA00004115"/>
    </source>
</evidence>
<keyword evidence="15" id="KW-1185">Reference proteome</keyword>
<dbReference type="Pfam" id="PF13385">
    <property type="entry name" value="Laminin_G_3"/>
    <property type="match status" value="1"/>
</dbReference>